<dbReference type="PANTHER" id="PTHR31286">
    <property type="entry name" value="GLYCINE-RICH CELL WALL STRUCTURAL PROTEIN 1.8-LIKE"/>
    <property type="match status" value="1"/>
</dbReference>
<dbReference type="InterPro" id="IPR026960">
    <property type="entry name" value="RVT-Znf"/>
</dbReference>
<dbReference type="Pfam" id="PF13456">
    <property type="entry name" value="RVT_3"/>
    <property type="match status" value="1"/>
</dbReference>
<dbReference type="Gene3D" id="3.60.10.10">
    <property type="entry name" value="Endonuclease/exonuclease/phosphatase"/>
    <property type="match status" value="1"/>
</dbReference>
<dbReference type="Pfam" id="PF14111">
    <property type="entry name" value="DUF4283"/>
    <property type="match status" value="1"/>
</dbReference>
<dbReference type="PANTHER" id="PTHR31286:SF180">
    <property type="entry name" value="OS10G0362600 PROTEIN"/>
    <property type="match status" value="1"/>
</dbReference>
<dbReference type="InterPro" id="IPR012337">
    <property type="entry name" value="RNaseH-like_sf"/>
</dbReference>
<proteinExistence type="predicted"/>
<protein>
    <submittedName>
        <fullName evidence="4">OLC1v1012943C1</fullName>
    </submittedName>
</protein>
<evidence type="ECO:0000313" key="4">
    <source>
        <dbReference type="EMBL" id="CAI9112486.1"/>
    </source>
</evidence>
<dbReference type="InterPro" id="IPR036691">
    <property type="entry name" value="Endo/exonu/phosph_ase_sf"/>
</dbReference>
<evidence type="ECO:0000259" key="2">
    <source>
        <dbReference type="Pfam" id="PF13966"/>
    </source>
</evidence>
<dbReference type="AlphaFoldDB" id="A0AAV1DZ47"/>
<evidence type="ECO:0000313" key="5">
    <source>
        <dbReference type="Proteomes" id="UP001161247"/>
    </source>
</evidence>
<dbReference type="InterPro" id="IPR025558">
    <property type="entry name" value="DUF4283"/>
</dbReference>
<dbReference type="InterPro" id="IPR040256">
    <property type="entry name" value="At4g02000-like"/>
</dbReference>
<organism evidence="4 5">
    <name type="scientific">Oldenlandia corymbosa var. corymbosa</name>
    <dbReference type="NCBI Taxonomy" id="529605"/>
    <lineage>
        <taxon>Eukaryota</taxon>
        <taxon>Viridiplantae</taxon>
        <taxon>Streptophyta</taxon>
        <taxon>Embryophyta</taxon>
        <taxon>Tracheophyta</taxon>
        <taxon>Spermatophyta</taxon>
        <taxon>Magnoliopsida</taxon>
        <taxon>eudicotyledons</taxon>
        <taxon>Gunneridae</taxon>
        <taxon>Pentapetalae</taxon>
        <taxon>asterids</taxon>
        <taxon>lamiids</taxon>
        <taxon>Gentianales</taxon>
        <taxon>Rubiaceae</taxon>
        <taxon>Rubioideae</taxon>
        <taxon>Spermacoceae</taxon>
        <taxon>Hedyotis-Oldenlandia complex</taxon>
        <taxon>Oldenlandia</taxon>
    </lineage>
</organism>
<sequence length="813" mass="92330">MARISPPVAPPPRTFASFFQKPPEVEVNVDSLIKQVKFVNGTPTLEYEDEEFERLVAPHRLCLVGKFSYGRPKMEEIHNEFKKIGFQGGYTLGRMNPRHVLIRFDQEEDYQRCWIRIFWNIGGYSMRILKWKPGFKFQEYPSVMPIWVSLYDLPIEFMHPEVIFSMEMALGKPLKVDAPTLNMTRPSVARFCVEIDLTKELPKSVKIGKKGRKLWPAPKKKGLKLATAKPKWLFKGDGEKTSGATELEAGAHGSVSDGDTDDALVSVLFIIKPMLPSYQIDSVPRDLGFEMAFSLATSKIWVFCRNGLSLRLLESSDQVIHFEAMHCAVPGKFLLSAVYAKSTRNARRLLWQNMVDFRLMYSAAPWLIGGNFNVIRTLDEYSGNSVQDPVATTEFNECILECDLLELPGVGENNFAEWSDCPMLHKFDVNIESKPKIFRFQKMWLRRSDFKEIVKESWEQPLGVSGMLGFALKLKRLKEKLKVWNKKTFGDIFANLRDAGNKVQELENAFDTSGQEQDRVSLHVAKADNINDFLATHIQEFLDDNGNNDDLLVWKHTSIGDLTVKLAYDVIRPRRQSEGWARTVWNPFTPLRVSIFLWKLCNRLVPFPEVLDQMGINVYPAICLVCRNGGDGLFHCFYGSYCRVVEVKWIPPPVNSFSLNTDGSSSRNEAGYGFVIRGTGGSFIYGENGYLGDGDSFMAEVYGVLFGLRKCEQLGLSNVVVRTDNKSLADSLERGSIFPWKYLLQEIYASLQRNALTITYIYREDNAVADMIAKKASSGSSGVYTSLDALPKYVKGLLILDQSSFPYFRSRIL</sequence>
<dbReference type="EMBL" id="OX459124">
    <property type="protein sequence ID" value="CAI9112486.1"/>
    <property type="molecule type" value="Genomic_DNA"/>
</dbReference>
<dbReference type="InterPro" id="IPR036397">
    <property type="entry name" value="RNaseH_sf"/>
</dbReference>
<dbReference type="CDD" id="cd06222">
    <property type="entry name" value="RNase_H_like"/>
    <property type="match status" value="1"/>
</dbReference>
<evidence type="ECO:0000259" key="1">
    <source>
        <dbReference type="Pfam" id="PF13456"/>
    </source>
</evidence>
<dbReference type="InterPro" id="IPR044730">
    <property type="entry name" value="RNase_H-like_dom_plant"/>
</dbReference>
<feature type="domain" description="DUF4283" evidence="3">
    <location>
        <begin position="59"/>
        <end position="139"/>
    </location>
</feature>
<dbReference type="Pfam" id="PF13966">
    <property type="entry name" value="zf-RVT"/>
    <property type="match status" value="1"/>
</dbReference>
<dbReference type="Gene3D" id="3.30.420.10">
    <property type="entry name" value="Ribonuclease H-like superfamily/Ribonuclease H"/>
    <property type="match status" value="1"/>
</dbReference>
<keyword evidence="5" id="KW-1185">Reference proteome</keyword>
<feature type="domain" description="RNase H type-1" evidence="1">
    <location>
        <begin position="660"/>
        <end position="776"/>
    </location>
</feature>
<dbReference type="Proteomes" id="UP001161247">
    <property type="component" value="Chromosome 7"/>
</dbReference>
<accession>A0AAV1DZ47</accession>
<reference evidence="4" key="1">
    <citation type="submission" date="2023-03" db="EMBL/GenBank/DDBJ databases">
        <authorList>
            <person name="Julca I."/>
        </authorList>
    </citation>
    <scope>NUCLEOTIDE SEQUENCE</scope>
</reference>
<dbReference type="SUPFAM" id="SSF53098">
    <property type="entry name" value="Ribonuclease H-like"/>
    <property type="match status" value="1"/>
</dbReference>
<dbReference type="InterPro" id="IPR002156">
    <property type="entry name" value="RNaseH_domain"/>
</dbReference>
<name>A0AAV1DZ47_OLDCO</name>
<feature type="domain" description="Reverse transcriptase zinc-binding" evidence="2">
    <location>
        <begin position="563"/>
        <end position="639"/>
    </location>
</feature>
<dbReference type="GO" id="GO:0004523">
    <property type="term" value="F:RNA-DNA hybrid ribonuclease activity"/>
    <property type="evidence" value="ECO:0007669"/>
    <property type="project" value="InterPro"/>
</dbReference>
<gene>
    <name evidence="4" type="ORF">OLC1_LOCUS19682</name>
</gene>
<dbReference type="GO" id="GO:0003676">
    <property type="term" value="F:nucleic acid binding"/>
    <property type="evidence" value="ECO:0007669"/>
    <property type="project" value="InterPro"/>
</dbReference>
<evidence type="ECO:0000259" key="3">
    <source>
        <dbReference type="Pfam" id="PF14111"/>
    </source>
</evidence>